<feature type="region of interest" description="Disordered" evidence="1">
    <location>
        <begin position="486"/>
        <end position="601"/>
    </location>
</feature>
<feature type="compositionally biased region" description="Low complexity" evidence="1">
    <location>
        <begin position="102"/>
        <end position="112"/>
    </location>
</feature>
<accession>A0A0G4FWE3</accession>
<dbReference type="GO" id="GO:0005829">
    <property type="term" value="C:cytosol"/>
    <property type="evidence" value="ECO:0007669"/>
    <property type="project" value="TreeGrafter"/>
</dbReference>
<reference evidence="2" key="1">
    <citation type="submission" date="2014-11" db="EMBL/GenBank/DDBJ databases">
        <authorList>
            <person name="Otto D Thomas"/>
            <person name="Naeem Raeece"/>
        </authorList>
    </citation>
    <scope>NUCLEOTIDE SEQUENCE</scope>
</reference>
<dbReference type="VEuPathDB" id="CryptoDB:Cvel_19113"/>
<proteinExistence type="predicted"/>
<dbReference type="GO" id="GO:0005654">
    <property type="term" value="C:nucleoplasm"/>
    <property type="evidence" value="ECO:0007669"/>
    <property type="project" value="TreeGrafter"/>
</dbReference>
<feature type="compositionally biased region" description="Basic and acidic residues" evidence="1">
    <location>
        <begin position="148"/>
        <end position="166"/>
    </location>
</feature>
<dbReference type="GO" id="GO:0016020">
    <property type="term" value="C:membrane"/>
    <property type="evidence" value="ECO:0007669"/>
    <property type="project" value="TreeGrafter"/>
</dbReference>
<feature type="compositionally biased region" description="Low complexity" evidence="1">
    <location>
        <begin position="514"/>
        <end position="527"/>
    </location>
</feature>
<dbReference type="PANTHER" id="PTHR11258:SF11">
    <property type="entry name" value="C2H2-TYPE DOMAIN-CONTAINING PROTEIN"/>
    <property type="match status" value="1"/>
</dbReference>
<feature type="region of interest" description="Disordered" evidence="1">
    <location>
        <begin position="26"/>
        <end position="172"/>
    </location>
</feature>
<dbReference type="Gene3D" id="3.30.460.10">
    <property type="entry name" value="Beta Polymerase, domain 2"/>
    <property type="match status" value="1"/>
</dbReference>
<feature type="compositionally biased region" description="Polar residues" evidence="1">
    <location>
        <begin position="528"/>
        <end position="539"/>
    </location>
</feature>
<organism evidence="2">
    <name type="scientific">Chromera velia CCMP2878</name>
    <dbReference type="NCBI Taxonomy" id="1169474"/>
    <lineage>
        <taxon>Eukaryota</taxon>
        <taxon>Sar</taxon>
        <taxon>Alveolata</taxon>
        <taxon>Colpodellida</taxon>
        <taxon>Chromeraceae</taxon>
        <taxon>Chromera</taxon>
    </lineage>
</organism>
<dbReference type="GO" id="GO:0001730">
    <property type="term" value="F:2'-5'-oligoadenylate synthetase activity"/>
    <property type="evidence" value="ECO:0007669"/>
    <property type="project" value="TreeGrafter"/>
</dbReference>
<feature type="compositionally biased region" description="Low complexity" evidence="1">
    <location>
        <begin position="488"/>
        <end position="499"/>
    </location>
</feature>
<evidence type="ECO:0000256" key="1">
    <source>
        <dbReference type="SAM" id="MobiDB-lite"/>
    </source>
</evidence>
<sequence length="635" mass="67206">MQKKAYRAKAPAVPADVVNTLNSCVTAPPPSSSPQSVSCQVSSPPVSTRDSCDSTVVPSAKTSPVAVTVSMSMSPSPNTVGNLTPPRPDRAPVGGNTWGETSSHSPSSPVISEEGGDADDFHSPRFGKEKEPIDAEGEEETDSDEAEDANHVREMETEKKKAANENRRRRKTPAHLSYQTYMYPERREKRRVMTVAELAEAAAMASGGGAEELNESLNELPPGFEAFLLPGSETGMEVGGVGTEQMYLDLHNCCSSRCFNSRVAQTLVQVVENVKQSCILDIVEIIKGGAVGKGTAVTGSCDAELVLVMREGKLPTTRSTVWMPPMMRSVAAVLGSSAVPSGAATRVYATENAVMVETAAGVQVRIRVCPQVGGSKEELRRTYAAADVEGRRLLEPLFMRDEVHLVSRQSGQVKITIRLMKWWRGQQAWSSPSAVPSDYLIELLAIQAHVATRPKDQPTAIKAVLALMASFTDLSITSIAVTGAPDVTTKQQSASTAATHNWTTTGSEVSGTHSVSNAAAPSSPSPSHTLSLKSGTVTDKGSAGDGGVHPSPLASAATTLPSPVPSSSSRYAAPSDSAGAERERDEGTPIGVPPGVLSQRPLILDPSSRLRNVADPSIFDGVEMMKKAGNTKFFW</sequence>
<evidence type="ECO:0000313" key="2">
    <source>
        <dbReference type="EMBL" id="CEM19532.1"/>
    </source>
</evidence>
<protein>
    <submittedName>
        <fullName evidence="2">Uncharacterized protein</fullName>
    </submittedName>
</protein>
<dbReference type="EMBL" id="CDMZ01000688">
    <property type="protein sequence ID" value="CEM19532.1"/>
    <property type="molecule type" value="Genomic_DNA"/>
</dbReference>
<gene>
    <name evidence="2" type="ORF">Cvel_19113</name>
</gene>
<name>A0A0G4FWE3_9ALVE</name>
<feature type="compositionally biased region" description="Low complexity" evidence="1">
    <location>
        <begin position="554"/>
        <end position="578"/>
    </location>
</feature>
<feature type="compositionally biased region" description="Polar residues" evidence="1">
    <location>
        <begin position="53"/>
        <end position="62"/>
    </location>
</feature>
<dbReference type="AlphaFoldDB" id="A0A0G4FWE3"/>
<feature type="compositionally biased region" description="Polar residues" evidence="1">
    <location>
        <begin position="69"/>
        <end position="82"/>
    </location>
</feature>
<dbReference type="InterPro" id="IPR043519">
    <property type="entry name" value="NT_sf"/>
</dbReference>
<dbReference type="PROSITE" id="PS50152">
    <property type="entry name" value="25A_SYNTH_3"/>
    <property type="match status" value="1"/>
</dbReference>
<feature type="compositionally biased region" description="Acidic residues" evidence="1">
    <location>
        <begin position="134"/>
        <end position="147"/>
    </location>
</feature>
<dbReference type="PANTHER" id="PTHR11258">
    <property type="entry name" value="2-5 OLIGOADENYLATE SYNTHETASE"/>
    <property type="match status" value="1"/>
</dbReference>
<feature type="compositionally biased region" description="Basic and acidic residues" evidence="1">
    <location>
        <begin position="119"/>
        <end position="133"/>
    </location>
</feature>
<feature type="compositionally biased region" description="Low complexity" evidence="1">
    <location>
        <begin position="33"/>
        <end position="47"/>
    </location>
</feature>
<dbReference type="Gene3D" id="1.10.1410.20">
    <property type="entry name" value="2'-5'-oligoadenylate synthetase 1, domain 2"/>
    <property type="match status" value="1"/>
</dbReference>
<dbReference type="GO" id="GO:0003725">
    <property type="term" value="F:double-stranded RNA binding"/>
    <property type="evidence" value="ECO:0007669"/>
    <property type="project" value="TreeGrafter"/>
</dbReference>
<feature type="compositionally biased region" description="Polar residues" evidence="1">
    <location>
        <begin position="500"/>
        <end position="513"/>
    </location>
</feature>